<proteinExistence type="inferred from homology"/>
<dbReference type="SMART" id="SM00382">
    <property type="entry name" value="AAA"/>
    <property type="match status" value="1"/>
</dbReference>
<sequence length="1022" mass="113229">MTSTRQKPFPIDDLLRAVHLEINAELRSDGDGERVSLTAGRKVGDDGEVQEYLFSCRSWKDTFSGEKLLVRLSRSRDPWASAEAVRMADGKITVRTSADLGSQPGNAQLRKDESAGMEALAERVESAGESDGLVNLTTAGWILGQGRPNIGRCTTPEHFIREYRARRLNPRQRQAIEQALGSELTFIWGPPGTGKTDVVASIVEGCYRQGMRVLFVAPTKVAVDQALERICDLLSDDEGFDTGLVQRAGDIELTSLSTKFGEQISTGRIVARLADAVTAQINGTRELLDSARQDLALHTEAEYVSGELRDLSTQRDEAGRHAVALHHQIQTGQVSLSGIEQRIREIGSPYGLFAKKKQAQLDDLNRAHREYQHAIAALDRQLHAAEAVQRNRTVEIARLEPELAALQGRLRGVPAAGPLRNAVESLQQQLTALEQEQRKITEVVRANCRVMGTTVAKALQSRRLLDSIDAVVIDEVGMVNTPSAWCAAGLAARRVIVAGDFRQLPAVTRASGDQYALPEDRQHAGLWMDRDVFTAAGLVDPSGSARQDRRMVCLDTQYRMRPSICEIVNIVAYPDAPLHTARGDRSDLLPPSPLIDGPLVLVDTTPRRLPNPKGRRNGHKINAVHEAVIHELVRGLQYDEVLPARKWVDLVAGERPADRLAVIAPYRDQVKALRNSLSYRFGESYEGLVDTVHRFQGSQRPLVVIDTVAGAGDRLGYFYEGTGLSSSTCRLLNVALSRAQDHLVVVADTRFLHDNLSPGSEASRMLTHLERHAQILSVDDLVPFRGAADLAGLSEDDLARPAFFPADEVPLAVEWDIKRAQRSIEIYCAFLDPVPVGKWLRHLTPRIGEGVQVTIHTRDQADDPRRRDLVRELEAAGCLVAIRERMHEKVMIVDDTVLWHGSLNLLANTGATDLMMRITDPSSCRQVRHIVDRARMERPARTWKQVPPAAGPESGRVSDVRAGDVLDGRLYIHVPFNEKDEFKGVVRAAGIRPGWCGTRRLWHVDAAIPRHLIQRWLPMVRN</sequence>
<keyword evidence="3" id="KW-0378">Hydrolase</keyword>
<dbReference type="Pfam" id="PF13086">
    <property type="entry name" value="AAA_11"/>
    <property type="match status" value="1"/>
</dbReference>
<comment type="caution">
    <text evidence="8">The sequence shown here is derived from an EMBL/GenBank/DDBJ whole genome shotgun (WGS) entry which is preliminary data.</text>
</comment>
<organism evidence="8 9">
    <name type="scientific">Streptosporangium becharense</name>
    <dbReference type="NCBI Taxonomy" id="1816182"/>
    <lineage>
        <taxon>Bacteria</taxon>
        <taxon>Bacillati</taxon>
        <taxon>Actinomycetota</taxon>
        <taxon>Actinomycetes</taxon>
        <taxon>Streptosporangiales</taxon>
        <taxon>Streptosporangiaceae</taxon>
        <taxon>Streptosporangium</taxon>
    </lineage>
</organism>
<dbReference type="Gene3D" id="3.40.50.300">
    <property type="entry name" value="P-loop containing nucleotide triphosphate hydrolases"/>
    <property type="match status" value="2"/>
</dbReference>
<dbReference type="GO" id="GO:0016787">
    <property type="term" value="F:hydrolase activity"/>
    <property type="evidence" value="ECO:0007669"/>
    <property type="project" value="UniProtKB-KW"/>
</dbReference>
<dbReference type="InterPro" id="IPR041679">
    <property type="entry name" value="DNA2/NAM7-like_C"/>
</dbReference>
<dbReference type="PANTHER" id="PTHR43788:SF8">
    <property type="entry name" value="DNA-BINDING PROTEIN SMUBP-2"/>
    <property type="match status" value="1"/>
</dbReference>
<dbReference type="InterPro" id="IPR003593">
    <property type="entry name" value="AAA+_ATPase"/>
</dbReference>
<keyword evidence="2" id="KW-0547">Nucleotide-binding</keyword>
<dbReference type="InterPro" id="IPR027417">
    <property type="entry name" value="P-loop_NTPase"/>
</dbReference>
<dbReference type="InterPro" id="IPR041677">
    <property type="entry name" value="DNA2/NAM7_AAA_11"/>
</dbReference>
<dbReference type="InterPro" id="IPR025202">
    <property type="entry name" value="PLD-like_dom"/>
</dbReference>
<evidence type="ECO:0000313" key="9">
    <source>
        <dbReference type="Proteomes" id="UP000540685"/>
    </source>
</evidence>
<dbReference type="Proteomes" id="UP000540685">
    <property type="component" value="Unassembled WGS sequence"/>
</dbReference>
<dbReference type="InterPro" id="IPR050534">
    <property type="entry name" value="Coronavir_polyprotein_1ab"/>
</dbReference>
<keyword evidence="9" id="KW-1185">Reference proteome</keyword>
<feature type="domain" description="PLD phosphodiesterase" evidence="7">
    <location>
        <begin position="882"/>
        <end position="909"/>
    </location>
</feature>
<feature type="coiled-coil region" evidence="6">
    <location>
        <begin position="354"/>
        <end position="388"/>
    </location>
</feature>
<protein>
    <recommendedName>
        <fullName evidence="7">PLD phosphodiesterase domain-containing protein</fullName>
    </recommendedName>
</protein>
<dbReference type="InterPro" id="IPR043764">
    <property type="entry name" value="DUF5710"/>
</dbReference>
<dbReference type="Gene3D" id="3.30.870.10">
    <property type="entry name" value="Endonuclease Chain A"/>
    <property type="match status" value="1"/>
</dbReference>
<evidence type="ECO:0000313" key="8">
    <source>
        <dbReference type="EMBL" id="MBB5818641.1"/>
    </source>
</evidence>
<feature type="coiled-coil region" evidence="6">
    <location>
        <begin position="416"/>
        <end position="443"/>
    </location>
</feature>
<keyword evidence="4" id="KW-0347">Helicase</keyword>
<dbReference type="Pfam" id="PF13091">
    <property type="entry name" value="PLDc_2"/>
    <property type="match status" value="1"/>
</dbReference>
<dbReference type="InterPro" id="IPR047187">
    <property type="entry name" value="SF1_C_Upf1"/>
</dbReference>
<evidence type="ECO:0000259" key="7">
    <source>
        <dbReference type="PROSITE" id="PS50035"/>
    </source>
</evidence>
<dbReference type="PANTHER" id="PTHR43788">
    <property type="entry name" value="DNA2/NAM7 HELICASE FAMILY MEMBER"/>
    <property type="match status" value="1"/>
</dbReference>
<dbReference type="Pfam" id="PF13087">
    <property type="entry name" value="AAA_12"/>
    <property type="match status" value="1"/>
</dbReference>
<accession>A0A7W9IDV0</accession>
<dbReference type="InterPro" id="IPR001736">
    <property type="entry name" value="PLipase_D/transphosphatidylase"/>
</dbReference>
<dbReference type="CDD" id="cd09126">
    <property type="entry name" value="PLDc_C_DEXD_like"/>
    <property type="match status" value="1"/>
</dbReference>
<evidence type="ECO:0000256" key="4">
    <source>
        <dbReference type="ARBA" id="ARBA00022806"/>
    </source>
</evidence>
<dbReference type="RefSeq" id="WP_184542299.1">
    <property type="nucleotide sequence ID" value="NZ_JACHMP010000001.1"/>
</dbReference>
<dbReference type="GO" id="GO:0006793">
    <property type="term" value="P:phosphorus metabolic process"/>
    <property type="evidence" value="ECO:0007669"/>
    <property type="project" value="UniProtKB-ARBA"/>
</dbReference>
<comment type="similarity">
    <text evidence="1">Belongs to the DNA2/NAM7 helicase family.</text>
</comment>
<evidence type="ECO:0000256" key="6">
    <source>
        <dbReference type="SAM" id="Coils"/>
    </source>
</evidence>
<dbReference type="SUPFAM" id="SSF56024">
    <property type="entry name" value="Phospholipase D/nuclease"/>
    <property type="match status" value="1"/>
</dbReference>
<evidence type="ECO:0000256" key="3">
    <source>
        <dbReference type="ARBA" id="ARBA00022801"/>
    </source>
</evidence>
<keyword evidence="6" id="KW-0175">Coiled coil</keyword>
<dbReference type="GO" id="GO:0005524">
    <property type="term" value="F:ATP binding"/>
    <property type="evidence" value="ECO:0007669"/>
    <property type="project" value="UniProtKB-KW"/>
</dbReference>
<dbReference type="SUPFAM" id="SSF52540">
    <property type="entry name" value="P-loop containing nucleoside triphosphate hydrolases"/>
    <property type="match status" value="1"/>
</dbReference>
<evidence type="ECO:0000256" key="2">
    <source>
        <dbReference type="ARBA" id="ARBA00022741"/>
    </source>
</evidence>
<dbReference type="AlphaFoldDB" id="A0A7W9IDV0"/>
<dbReference type="GO" id="GO:0043139">
    <property type="term" value="F:5'-3' DNA helicase activity"/>
    <property type="evidence" value="ECO:0007669"/>
    <property type="project" value="TreeGrafter"/>
</dbReference>
<dbReference type="CDD" id="cd18808">
    <property type="entry name" value="SF1_C_Upf1"/>
    <property type="match status" value="1"/>
</dbReference>
<dbReference type="Pfam" id="PF18974">
    <property type="entry name" value="DUF5710"/>
    <property type="match status" value="1"/>
</dbReference>
<evidence type="ECO:0000256" key="1">
    <source>
        <dbReference type="ARBA" id="ARBA00007913"/>
    </source>
</evidence>
<gene>
    <name evidence="8" type="ORF">F4562_001703</name>
</gene>
<dbReference type="EMBL" id="JACHMP010000001">
    <property type="protein sequence ID" value="MBB5818641.1"/>
    <property type="molecule type" value="Genomic_DNA"/>
</dbReference>
<dbReference type="PROSITE" id="PS50035">
    <property type="entry name" value="PLD"/>
    <property type="match status" value="1"/>
</dbReference>
<keyword evidence="5" id="KW-0067">ATP-binding</keyword>
<name>A0A7W9IDV0_9ACTN</name>
<evidence type="ECO:0000256" key="5">
    <source>
        <dbReference type="ARBA" id="ARBA00022840"/>
    </source>
</evidence>
<reference evidence="8 9" key="1">
    <citation type="submission" date="2020-08" db="EMBL/GenBank/DDBJ databases">
        <title>Sequencing the genomes of 1000 actinobacteria strains.</title>
        <authorList>
            <person name="Klenk H.-P."/>
        </authorList>
    </citation>
    <scope>NUCLEOTIDE SEQUENCE [LARGE SCALE GENOMIC DNA]</scope>
    <source>
        <strain evidence="8 9">DSM 46887</strain>
    </source>
</reference>